<evidence type="ECO:0000256" key="3">
    <source>
        <dbReference type="ARBA" id="ARBA00059400"/>
    </source>
</evidence>
<dbReference type="InterPro" id="IPR008978">
    <property type="entry name" value="HSP20-like_chaperone"/>
</dbReference>
<dbReference type="SUPFAM" id="SSF49764">
    <property type="entry name" value="HSP20-like chaperones"/>
    <property type="match status" value="1"/>
</dbReference>
<dbReference type="FunFam" id="2.60.40.790:FF:000001">
    <property type="entry name" value="Nuclear migration protein nudC"/>
    <property type="match status" value="1"/>
</dbReference>
<dbReference type="PANTHER" id="PTHR12356">
    <property type="entry name" value="NUCLEAR MOVEMENT PROTEIN NUDC"/>
    <property type="match status" value="1"/>
</dbReference>
<dbReference type="PROSITE" id="PS51203">
    <property type="entry name" value="CS"/>
    <property type="match status" value="1"/>
</dbReference>
<dbReference type="CDD" id="cd06467">
    <property type="entry name" value="p23_NUDC_like"/>
    <property type="match status" value="1"/>
</dbReference>
<dbReference type="OrthoDB" id="416217at2759"/>
<dbReference type="Gene3D" id="2.60.40.790">
    <property type="match status" value="1"/>
</dbReference>
<accession>A0A642VB87</accession>
<comment type="caution">
    <text evidence="6">The sequence shown here is derived from an EMBL/GenBank/DDBJ whole genome shotgun (WGS) entry which is preliminary data.</text>
</comment>
<sequence length="177" mass="20667">MATGWNYEDNDLPYIWKQTLQEITLSIKLPENTRGKFVNVEISRNHITANLKTTPDKKLVDGPLFNNVSTDESTWTVIDQNELSITLEKINKTEWWPHVITTHPKIDVSKVQPENSQLGDLDSETRAMVEKMMFDQRQKQQGLPSSDELKKQQMFEKFKKQHPEMDFSQVEGQFNRS</sequence>
<dbReference type="AlphaFoldDB" id="A0A642VB87"/>
<protein>
    <recommendedName>
        <fullName evidence="4">Nuclear movement protein nudC</fullName>
    </recommendedName>
</protein>
<comment type="subcellular location">
    <subcellularLocation>
        <location evidence="1">Cytoplasm</location>
    </subcellularLocation>
</comment>
<evidence type="ECO:0000256" key="4">
    <source>
        <dbReference type="ARBA" id="ARBA00068398"/>
    </source>
</evidence>
<organism evidence="6 7">
    <name type="scientific">Trichomonascus ciferrii</name>
    <dbReference type="NCBI Taxonomy" id="44093"/>
    <lineage>
        <taxon>Eukaryota</taxon>
        <taxon>Fungi</taxon>
        <taxon>Dikarya</taxon>
        <taxon>Ascomycota</taxon>
        <taxon>Saccharomycotina</taxon>
        <taxon>Dipodascomycetes</taxon>
        <taxon>Dipodascales</taxon>
        <taxon>Trichomonascaceae</taxon>
        <taxon>Trichomonascus</taxon>
        <taxon>Trichomonascus ciferrii complex</taxon>
    </lineage>
</organism>
<comment type="function">
    <text evidence="3">Required for nuclear movement. May interact between microtubules and nuclei and/or may be involved in the generation of force used to move nuclei during interphase.</text>
</comment>
<gene>
    <name evidence="6" type="ORF">TRICI_002983</name>
</gene>
<reference evidence="6" key="1">
    <citation type="journal article" date="2019" name="G3 (Bethesda)">
        <title>Genome Assemblies of Two Rare Opportunistic Yeast Pathogens: Diutina rugosa (syn. Candida rugosa) and Trichomonascus ciferrii (syn. Candida ciferrii).</title>
        <authorList>
            <person name="Mixao V."/>
            <person name="Saus E."/>
            <person name="Hansen A.P."/>
            <person name="Lass-Florl C."/>
            <person name="Gabaldon T."/>
        </authorList>
    </citation>
    <scope>NUCLEOTIDE SEQUENCE</scope>
    <source>
        <strain evidence="6">CBS 4856</strain>
    </source>
</reference>
<keyword evidence="2" id="KW-0963">Cytoplasm</keyword>
<dbReference type="Pfam" id="PF04969">
    <property type="entry name" value="CS"/>
    <property type="match status" value="1"/>
</dbReference>
<evidence type="ECO:0000313" key="7">
    <source>
        <dbReference type="Proteomes" id="UP000761534"/>
    </source>
</evidence>
<dbReference type="GO" id="GO:0006457">
    <property type="term" value="P:protein folding"/>
    <property type="evidence" value="ECO:0007669"/>
    <property type="project" value="TreeGrafter"/>
</dbReference>
<name>A0A642VB87_9ASCO</name>
<evidence type="ECO:0000259" key="5">
    <source>
        <dbReference type="PROSITE" id="PS51203"/>
    </source>
</evidence>
<keyword evidence="7" id="KW-1185">Reference proteome</keyword>
<dbReference type="Proteomes" id="UP000761534">
    <property type="component" value="Unassembled WGS sequence"/>
</dbReference>
<evidence type="ECO:0000313" key="6">
    <source>
        <dbReference type="EMBL" id="KAA8914184.1"/>
    </source>
</evidence>
<feature type="domain" description="CS" evidence="5">
    <location>
        <begin position="9"/>
        <end position="100"/>
    </location>
</feature>
<dbReference type="VEuPathDB" id="FungiDB:TRICI_002983"/>
<evidence type="ECO:0000256" key="1">
    <source>
        <dbReference type="ARBA" id="ARBA00004496"/>
    </source>
</evidence>
<dbReference type="InterPro" id="IPR007052">
    <property type="entry name" value="CS_dom"/>
</dbReference>
<dbReference type="InterPro" id="IPR037898">
    <property type="entry name" value="NudC_fam"/>
</dbReference>
<dbReference type="GO" id="GO:0005737">
    <property type="term" value="C:cytoplasm"/>
    <property type="evidence" value="ECO:0007669"/>
    <property type="project" value="UniProtKB-SubCell"/>
</dbReference>
<proteinExistence type="predicted"/>
<dbReference type="EMBL" id="SWFS01000208">
    <property type="protein sequence ID" value="KAA8914184.1"/>
    <property type="molecule type" value="Genomic_DNA"/>
</dbReference>
<dbReference type="PANTHER" id="PTHR12356:SF3">
    <property type="entry name" value="NUCLEAR MIGRATION PROTEIN NUDC"/>
    <property type="match status" value="1"/>
</dbReference>
<dbReference type="GO" id="GO:0051082">
    <property type="term" value="F:unfolded protein binding"/>
    <property type="evidence" value="ECO:0007669"/>
    <property type="project" value="TreeGrafter"/>
</dbReference>
<evidence type="ECO:0000256" key="2">
    <source>
        <dbReference type="ARBA" id="ARBA00022490"/>
    </source>
</evidence>